<evidence type="ECO:0000313" key="4">
    <source>
        <dbReference type="Proteomes" id="UP000371977"/>
    </source>
</evidence>
<dbReference type="Proteomes" id="UP000371977">
    <property type="component" value="Unassembled WGS sequence"/>
</dbReference>
<keyword evidence="4" id="KW-1185">Reference proteome</keyword>
<name>A0A6C2C413_9LACO</name>
<dbReference type="Pfam" id="PF16571">
    <property type="entry name" value="FBP_C"/>
    <property type="match status" value="1"/>
</dbReference>
<gene>
    <name evidence="3" type="ORF">ESZ50_08695</name>
</gene>
<dbReference type="InterPro" id="IPR010841">
    <property type="entry name" value="EF-G-binding_N"/>
</dbReference>
<accession>A0A6C2C413</accession>
<comment type="caution">
    <text evidence="3">The sequence shown here is derived from an EMBL/GenBank/DDBJ whole genome shotgun (WGS) entry which is preliminary data.</text>
</comment>
<dbReference type="AlphaFoldDB" id="A0A6C2C413"/>
<evidence type="ECO:0000259" key="2">
    <source>
        <dbReference type="Pfam" id="PF16571"/>
    </source>
</evidence>
<evidence type="ECO:0000259" key="1">
    <source>
        <dbReference type="Pfam" id="PF07299"/>
    </source>
</evidence>
<evidence type="ECO:0000313" key="3">
    <source>
        <dbReference type="EMBL" id="TYC48429.1"/>
    </source>
</evidence>
<dbReference type="Pfam" id="PF07299">
    <property type="entry name" value="EF-G-binding_N"/>
    <property type="match status" value="1"/>
</dbReference>
<organism evidence="3 4">
    <name type="scientific">Weissella muntiaci</name>
    <dbReference type="NCBI Taxonomy" id="2508881"/>
    <lineage>
        <taxon>Bacteria</taxon>
        <taxon>Bacillati</taxon>
        <taxon>Bacillota</taxon>
        <taxon>Bacilli</taxon>
        <taxon>Lactobacillales</taxon>
        <taxon>Lactobacillaceae</taxon>
        <taxon>Weissella</taxon>
    </lineage>
</organism>
<proteinExistence type="predicted"/>
<dbReference type="InterPro" id="IPR032330">
    <property type="entry name" value="EF-G-binding_C"/>
</dbReference>
<dbReference type="Gene3D" id="1.20.1280.250">
    <property type="match status" value="1"/>
</dbReference>
<keyword evidence="3" id="KW-0251">Elongation factor</keyword>
<dbReference type="RefSeq" id="WP_148623175.1">
    <property type="nucleotide sequence ID" value="NZ_SDGZ01000020.1"/>
</dbReference>
<dbReference type="OrthoDB" id="1891078at2"/>
<keyword evidence="3" id="KW-0648">Protein biosynthesis</keyword>
<dbReference type="EMBL" id="SDGZ01000020">
    <property type="protein sequence ID" value="TYC48429.1"/>
    <property type="molecule type" value="Genomic_DNA"/>
</dbReference>
<sequence>MEKTIEAHDFVALKKQVAILNRTYTSVNDRSVRNVVVADVVAKVRELLPENDDTEHFLAVIQAPTLTKAQAERELARLREYVTPFPMVSSAQLAKLFKKVKKLPEPNWDMIDRYESSYLGWDDHGSQRKYLVAPHAGKLVGVYGEFDSKPLNGLCAICHQLGTVSMFLSKVKARGADGNYTKRGNLICRDSFSCNAQLSELEYLDRFIETTLVQ</sequence>
<dbReference type="CDD" id="cd16342">
    <property type="entry name" value="FusC_FusB"/>
    <property type="match status" value="1"/>
</dbReference>
<protein>
    <submittedName>
        <fullName evidence="3">Elongation factor G-binding protein</fullName>
    </submittedName>
</protein>
<dbReference type="InterPro" id="IPR038344">
    <property type="entry name" value="EF-G_N_sf"/>
</dbReference>
<dbReference type="GO" id="GO:0003746">
    <property type="term" value="F:translation elongation factor activity"/>
    <property type="evidence" value="ECO:0007669"/>
    <property type="project" value="UniProtKB-KW"/>
</dbReference>
<feature type="domain" description="Elongation factor G-binding protein C-terminal treble-clef zinc-finger" evidence="2">
    <location>
        <begin position="102"/>
        <end position="200"/>
    </location>
</feature>
<feature type="domain" description="Elongation factor G-binding protein N-terminal" evidence="1">
    <location>
        <begin position="4"/>
        <end position="86"/>
    </location>
</feature>
<reference evidence="3 4" key="1">
    <citation type="submission" date="2019-01" db="EMBL/GenBank/DDBJ databases">
        <title>Weissella sp. nov., a novel lactic acid bacterium isolated from animal feces.</title>
        <authorList>
            <person name="Wang L.-T."/>
        </authorList>
    </citation>
    <scope>NUCLEOTIDE SEQUENCE [LARGE SCALE GENOMIC DNA]</scope>
    <source>
        <strain evidence="3 4">8H-2</strain>
    </source>
</reference>